<dbReference type="HOGENOM" id="CLU_014995_3_0_1"/>
<dbReference type="InParanoid" id="I2H6P6"/>
<dbReference type="GO" id="GO:0006995">
    <property type="term" value="P:cellular response to nitrogen starvation"/>
    <property type="evidence" value="ECO:0007669"/>
    <property type="project" value="EnsemblFungi"/>
</dbReference>
<comment type="similarity">
    <text evidence="1">Belongs to the NPR2 family.</text>
</comment>
<dbReference type="eggNOG" id="KOG3789">
    <property type="taxonomic scope" value="Eukaryota"/>
</dbReference>
<sequence>MIDHFEGFVPIHTVFYSIFHPTEGTKVRYEFPPGNLQTYNINFDTIKNYIIPKPQLCHKLLTLKYGDYRLVSYPVTINSSLYARNFFSFNFVFVFPINCETSPYEPIIARLGKMFRVLEEQNQLLSRAENDSVYFDNSHSLLSSEQDSIMHQDKNTSILGFSRKRFSFSKRPTDLSLSEYPDNESGSNFSVQDLIMRIFQDLNNYSECLIPIDEGNSVDIKIFPSMVPPSISISYEDVPVAMVDLSHVMDVNWDPTMLKIVPFIDSINSISRIAALSNSDVDFVVECIRHLVYYQLVILSDIFQFTNIYAPTSRLRDFLTDINLATDCQTYVCLPKNSNFGKLPLEKSINTDLDEYSNSGSAIYPNNEILENDDRLRWPMYYKPRNSQSSLSSGISSGNERTSNYLPTKSCLFDLYRSLSQGTVLHDWYNEHYSLIHFNKIDIRRFITFGLVRGLLYRCYAIPIMKNAGIFDILSSLTTSQSSNPYHSNGDDKNGTASTANIRFLNSITDSDIHDLKDDEINNSGSCGIKPSFDVNKLFINGDDHSETTTVKHNSSRDASEHLFSPPPKRQILNSGIADKVLSDIHRKLAKFDDTPRSPIVKRKEDTFRDFSNGSNIVGYGSSNTGNKVSFNLSRDSDTTQNNLDHMNPILDSSKDIIAQQQEKNHIRRLLLESLREADNMDKICIKLQKPRKEVEELLSEIGDYVIINC</sequence>
<evidence type="ECO:0008006" key="5">
    <source>
        <dbReference type="Google" id="ProtNLM"/>
    </source>
</evidence>
<dbReference type="InterPro" id="IPR009348">
    <property type="entry name" value="NPR2-like"/>
</dbReference>
<keyword evidence="4" id="KW-1185">Reference proteome</keyword>
<dbReference type="FunCoup" id="I2H6P6">
    <property type="interactions" value="223"/>
</dbReference>
<name>I2H6P6_HENB6</name>
<dbReference type="PANTHER" id="PTHR12991:SF10">
    <property type="entry name" value="GATOR COMPLEX PROTEIN NPRL2"/>
    <property type="match status" value="1"/>
</dbReference>
<dbReference type="RefSeq" id="XP_004181567.1">
    <property type="nucleotide sequence ID" value="XM_004181519.1"/>
</dbReference>
<protein>
    <recommendedName>
        <fullName evidence="5">Nitrogen permease regulator 2</fullName>
    </recommendedName>
</protein>
<evidence type="ECO:0000256" key="2">
    <source>
        <dbReference type="SAM" id="MobiDB-lite"/>
    </source>
</evidence>
<dbReference type="Pfam" id="PF06218">
    <property type="entry name" value="NPR2"/>
    <property type="match status" value="1"/>
</dbReference>
<dbReference type="PANTHER" id="PTHR12991">
    <property type="entry name" value="NITROGEN PERMEASE REGULATOR 2/TUMOR SUPPRESSOR CANDIDATE 4"/>
    <property type="match status" value="1"/>
</dbReference>
<dbReference type="STRING" id="1071380.I2H6P6"/>
<dbReference type="GO" id="GO:0015824">
    <property type="term" value="P:proline transport"/>
    <property type="evidence" value="ECO:0007669"/>
    <property type="project" value="EnsemblFungi"/>
</dbReference>
<dbReference type="GO" id="GO:0034198">
    <property type="term" value="P:cellular response to amino acid starvation"/>
    <property type="evidence" value="ECO:0007669"/>
    <property type="project" value="EnsemblFungi"/>
</dbReference>
<dbReference type="GO" id="GO:0010508">
    <property type="term" value="P:positive regulation of autophagy"/>
    <property type="evidence" value="ECO:0007669"/>
    <property type="project" value="EnsemblFungi"/>
</dbReference>
<dbReference type="GO" id="GO:1904262">
    <property type="term" value="P:negative regulation of TORC1 signaling"/>
    <property type="evidence" value="ECO:0007669"/>
    <property type="project" value="EnsemblFungi"/>
</dbReference>
<dbReference type="GO" id="GO:0005774">
    <property type="term" value="C:vacuolar membrane"/>
    <property type="evidence" value="ECO:0007669"/>
    <property type="project" value="TreeGrafter"/>
</dbReference>
<gene>
    <name evidence="3" type="primary">TBLA0G01010</name>
    <name evidence="3" type="ORF">TBLA_0G01010</name>
</gene>
<organism evidence="3 4">
    <name type="scientific">Henningerozyma blattae (strain ATCC 34711 / CBS 6284 / DSM 70876 / NBRC 10599 / NRRL Y-10934 / UCD 77-7)</name>
    <name type="common">Yeast</name>
    <name type="synonym">Tetrapisispora blattae</name>
    <dbReference type="NCBI Taxonomy" id="1071380"/>
    <lineage>
        <taxon>Eukaryota</taxon>
        <taxon>Fungi</taxon>
        <taxon>Dikarya</taxon>
        <taxon>Ascomycota</taxon>
        <taxon>Saccharomycotina</taxon>
        <taxon>Saccharomycetes</taxon>
        <taxon>Saccharomycetales</taxon>
        <taxon>Saccharomycetaceae</taxon>
        <taxon>Henningerozyma</taxon>
    </lineage>
</organism>
<dbReference type="Proteomes" id="UP000002866">
    <property type="component" value="Chromosome 7"/>
</dbReference>
<feature type="region of interest" description="Disordered" evidence="2">
    <location>
        <begin position="546"/>
        <end position="568"/>
    </location>
</feature>
<accession>I2H6P6</accession>
<dbReference type="OMA" id="IDVNWDP"/>
<evidence type="ECO:0000256" key="1">
    <source>
        <dbReference type="ARBA" id="ARBA00008433"/>
    </source>
</evidence>
<dbReference type="GO" id="GO:2000785">
    <property type="term" value="P:regulation of autophagosome assembly"/>
    <property type="evidence" value="ECO:0007669"/>
    <property type="project" value="EnsemblFungi"/>
</dbReference>
<evidence type="ECO:0000313" key="4">
    <source>
        <dbReference type="Proteomes" id="UP000002866"/>
    </source>
</evidence>
<dbReference type="AlphaFoldDB" id="I2H6P6"/>
<dbReference type="GO" id="GO:1990130">
    <property type="term" value="C:GATOR1 complex"/>
    <property type="evidence" value="ECO:0007669"/>
    <property type="project" value="EnsemblFungi"/>
</dbReference>
<proteinExistence type="inferred from homology"/>
<dbReference type="GO" id="GO:0005096">
    <property type="term" value="F:GTPase activator activity"/>
    <property type="evidence" value="ECO:0007669"/>
    <property type="project" value="TreeGrafter"/>
</dbReference>
<dbReference type="GO" id="GO:0015840">
    <property type="term" value="P:urea transport"/>
    <property type="evidence" value="ECO:0007669"/>
    <property type="project" value="EnsemblFungi"/>
</dbReference>
<reference evidence="3 4" key="1">
    <citation type="journal article" date="2011" name="Proc. Natl. Acad. Sci. U.S.A.">
        <title>Evolutionary erosion of yeast sex chromosomes by mating-type switching accidents.</title>
        <authorList>
            <person name="Gordon J.L."/>
            <person name="Armisen D."/>
            <person name="Proux-Wera E."/>
            <person name="Oheigeartaigh S.S."/>
            <person name="Byrne K.P."/>
            <person name="Wolfe K.H."/>
        </authorList>
    </citation>
    <scope>NUCLEOTIDE SEQUENCE [LARGE SCALE GENOMIC DNA]</scope>
    <source>
        <strain evidence="4">ATCC 34711 / CBS 6284 / DSM 70876 / NBRC 10599 / NRRL Y-10934 / UCD 77-7</strain>
    </source>
</reference>
<dbReference type="GeneID" id="14497180"/>
<dbReference type="EMBL" id="HE806322">
    <property type="protein sequence ID" value="CCH62048.1"/>
    <property type="molecule type" value="Genomic_DNA"/>
</dbReference>
<dbReference type="OrthoDB" id="338854at2759"/>
<evidence type="ECO:0000313" key="3">
    <source>
        <dbReference type="EMBL" id="CCH62048.1"/>
    </source>
</evidence>
<dbReference type="GO" id="GO:0009410">
    <property type="term" value="P:response to xenobiotic stimulus"/>
    <property type="evidence" value="ECO:0007669"/>
    <property type="project" value="EnsemblFungi"/>
</dbReference>
<dbReference type="KEGG" id="tbl:TBLA_0G01010"/>